<evidence type="ECO:0000256" key="7">
    <source>
        <dbReference type="ARBA" id="ARBA00022918"/>
    </source>
</evidence>
<dbReference type="InterPro" id="IPR012337">
    <property type="entry name" value="RNaseH-like_sf"/>
</dbReference>
<feature type="coiled-coil region" evidence="9">
    <location>
        <begin position="2209"/>
        <end position="2236"/>
    </location>
</feature>
<dbReference type="InterPro" id="IPR000477">
    <property type="entry name" value="RT_dom"/>
</dbReference>
<dbReference type="SUPFAM" id="SSF50630">
    <property type="entry name" value="Acid proteases"/>
    <property type="match status" value="1"/>
</dbReference>
<keyword evidence="2" id="KW-0808">Transferase</keyword>
<feature type="region of interest" description="Disordered" evidence="10">
    <location>
        <begin position="877"/>
        <end position="916"/>
    </location>
</feature>
<feature type="region of interest" description="Disordered" evidence="10">
    <location>
        <begin position="370"/>
        <end position="406"/>
    </location>
</feature>
<evidence type="ECO:0000259" key="13">
    <source>
        <dbReference type="PROSITE" id="PS50994"/>
    </source>
</evidence>
<feature type="domain" description="Reverse transcriptase" evidence="11">
    <location>
        <begin position="1306"/>
        <end position="1485"/>
    </location>
</feature>
<evidence type="ECO:0000259" key="11">
    <source>
        <dbReference type="PROSITE" id="PS50878"/>
    </source>
</evidence>
<name>A0ABM4U5S6_COFAR</name>
<dbReference type="InterPro" id="IPR001584">
    <property type="entry name" value="Integrase_cat-core"/>
</dbReference>
<evidence type="ECO:0000256" key="4">
    <source>
        <dbReference type="ARBA" id="ARBA00022722"/>
    </source>
</evidence>
<dbReference type="Pfam" id="PF17917">
    <property type="entry name" value="RT_RNaseH"/>
    <property type="match status" value="1"/>
</dbReference>
<dbReference type="InterPro" id="IPR005162">
    <property type="entry name" value="Retrotrans_gag_dom"/>
</dbReference>
<keyword evidence="5" id="KW-0255">Endonuclease</keyword>
<evidence type="ECO:0000256" key="10">
    <source>
        <dbReference type="SAM" id="MobiDB-lite"/>
    </source>
</evidence>
<dbReference type="CDD" id="cd01647">
    <property type="entry name" value="RT_LTR"/>
    <property type="match status" value="1"/>
</dbReference>
<evidence type="ECO:0000313" key="15">
    <source>
        <dbReference type="RefSeq" id="XP_071902641.1"/>
    </source>
</evidence>
<dbReference type="CDD" id="cd09274">
    <property type="entry name" value="RNase_HI_RT_Ty3"/>
    <property type="match status" value="1"/>
</dbReference>
<gene>
    <name evidence="15" type="primary">LOC140005532</name>
</gene>
<evidence type="ECO:0000256" key="6">
    <source>
        <dbReference type="ARBA" id="ARBA00022801"/>
    </source>
</evidence>
<proteinExistence type="predicted"/>
<dbReference type="InterPro" id="IPR043502">
    <property type="entry name" value="DNA/RNA_pol_sf"/>
</dbReference>
<keyword evidence="6" id="KW-0378">Hydrolase</keyword>
<accession>A0ABM4U5S6</accession>
<dbReference type="PROSITE" id="PS50879">
    <property type="entry name" value="RNASE_H_1"/>
    <property type="match status" value="1"/>
</dbReference>
<dbReference type="GeneID" id="140005532"/>
<dbReference type="PROSITE" id="PS50878">
    <property type="entry name" value="RT_POL"/>
    <property type="match status" value="1"/>
</dbReference>
<feature type="compositionally biased region" description="Basic and acidic residues" evidence="10">
    <location>
        <begin position="381"/>
        <end position="404"/>
    </location>
</feature>
<dbReference type="Pfam" id="PF00665">
    <property type="entry name" value="rve"/>
    <property type="match status" value="1"/>
</dbReference>
<dbReference type="CDD" id="cd00303">
    <property type="entry name" value="retropepsin_like"/>
    <property type="match status" value="1"/>
</dbReference>
<evidence type="ECO:0000256" key="9">
    <source>
        <dbReference type="SAM" id="Coils"/>
    </source>
</evidence>
<feature type="compositionally biased region" description="Basic and acidic residues" evidence="10">
    <location>
        <begin position="895"/>
        <end position="912"/>
    </location>
</feature>
<dbReference type="InterPro" id="IPR021109">
    <property type="entry name" value="Peptidase_aspartic_dom_sf"/>
</dbReference>
<dbReference type="Pfam" id="PF00078">
    <property type="entry name" value="RVT_1"/>
    <property type="match status" value="1"/>
</dbReference>
<keyword evidence="4" id="KW-0540">Nuclease</keyword>
<dbReference type="SUPFAM" id="SSF53098">
    <property type="entry name" value="Ribonuclease H-like"/>
    <property type="match status" value="2"/>
</dbReference>
<evidence type="ECO:0000256" key="8">
    <source>
        <dbReference type="ARBA" id="ARBA00023172"/>
    </source>
</evidence>
<feature type="domain" description="Integrase catalytic" evidence="13">
    <location>
        <begin position="2017"/>
        <end position="2176"/>
    </location>
</feature>
<dbReference type="Gene3D" id="1.10.340.70">
    <property type="match status" value="1"/>
</dbReference>
<sequence>MEFKKVNFSLEGLVADVSTTQGTQYTAPLTRSKAKELAEKAKANVVTEEANLEMLPNKKGAHDESIGSPSDSAASVVMPVMMTNTTTVEDQISNLAKIVEGLVVHAQSQDAKIVKLMDMVENIGENSLSMSKQKFKVQDEGDSSSREKEKEDAKSQAAKEFSISPDGTIHVDNLKEFIEGTIKDKIGGGAKSYSGYTKPYTARVESLKMPVGYQPPKFQQFDGKGNPKQHVAHFVETCNNAGTDGDLLVKQFVRSLKGNAFDWYTDLESGTIDSWEQLEHEFLSRFYSTKRTVSMTELSNTRQWKSEPVIDFIDRWRNLSLNCKDRISESSAIEMCIQGMHWGLRYILQGVQPGTFDELSTKAHKLEINLDGQEPPVPDPYKAKERQEARKGGKPPFKNEKKEAMATSVTPFKVVPKTARREDSKINAHQEQGKRKPTLKEMQDKEYPFLDSDVPGMFDDLLSINLITLPEMKRPDEARNTDDPNYCKYHRLVGHPIQKCFVFKDKVMELARQGKILLEEDKASVNQTSIGSLQSMEDKRVMVPVLPIIQFGSLDPIEIKQEGAPSTLQEHVYEDEKALQSDVNDEGWTLVTRRRRRKSCPSSRASKVLTRSMVIWKGKEKDVKKTNDCHNLQGGRIFKQKSRTPITLKEFLPKEFFDVDVVASHTTRVDHIEEQKDNTCESLCEMARASTGNEEGRVPTSNEEVNVTSITFTSEDLLLGSTPHNRPLFVTGYAKEQKVNRMLIDGGSAVNILPLKTLKELGIPVDELSNSRLMIQGFNQGGQRALGSLNLEIIIDDMTSRALLYVIDAKTTYNVLLGRPWIHENGVVPSTLHQCFKYCQNGVARSVKADDNPFTEAEAYIADAKFYIKRHIAKDKTEQPLSGDKIQNPESPNAKGEKVMTSKSKEEVHEETDVSLPNNESVVFRCPPKSRMEQGQSPAIQHETLKDLTLPVAHLDTKKASSSQLKRSNFLSKESEVEQDTIPKSRTKEGFDPIAYKLLAKAGYDLKESAVLNVPSRQSTSDMIHELNPTQKMLKEKGYAVENPKFGLGYSSPTPIRIKINRVSSQYIAIEDESSQIVGKFQAFHEKENKTPRVSVFKRLGPQRRQKPQNSHKSKGKMAKSLQNLEKPSNGSHKFGSSIPSRMRRCTDLVIKCGTELRVREHTVVYTRPKEDDEESVASCNHITIIDGDSPEEEEDAEEAPPELEEGVKATVDDLKEVNLGTSENPRPIYVSASLSPDEEKAYIELLWEYQDIFAWTYKEMPGLNPKVAVHHLAVKKGVRPVKQAQRRFRPDLIPLIEIEVNKLIEAGFIREVKYPTWISSIVPVRKKNGQIRICVDFRDVNNACPKDDFPLPITELMIDATTGHEVLSFMDGSSGYNQIRLAPEDEELTAFRTPKGIYCYKVMPFGLKNAGATYQRAMQSIFDDMLHKNIECYVDDLVVKSKKRNNHLEDLRQVFDRLRRYQLKMNPLKCAFGVTSGKFLGFVVRHRGIEIDQAKIDAILRMPEPRDIHELKSLQGRLAYLRRFISNLAGRCQPFSRLMKKDVPFQWDEACSNAFNSIKSYLMKAPVLAAPIHGKPLLLYIAAQERSMGALLAQENNEGKEVALYYLSRMMTPNELNYSPIEKLCLALIFAIQKLKHYFQAHSVRLISRANPIKYVMSRPVLSDRLARWYLQLQQFEIIYVPQKAVKGQVLADFLADHPIPAEWELSDDLPDEDVLLIEIRPPWKMYFDGAAHRHGAGAGIVFVTPDGGILLYSFTLSHHCSNNVAEYQALILGLEIAVDMEQLDIQIYGDSQLVVNQLLGSYEVKKSELIPYHKYATQLMRRLGGASIKHVPRRENKQADALAALASSLTMPDHEIQVRVCRKWVVPSLIDDENIEGGDAHVVSTYEIDKEDWRQPLVDYLKYQKLPEEQRRRTDIRRRAPRFILYKDTLYRRSFEGVLLRCLSEDEAYQAMHEAHSGICGAHQSGPKLHFRIKRMGYYWPTMVKDCIEYAQKCQACQFHANYIHQPPEPLHPTVASWPFDAWGLDVVGPLPKSSGQHLYILAATDYFSKWAEAIPLKQVRKEDVVNFIRVNIIYRYGVPRYIITDNGKSFSNGLMDKLCEKFNLKQRKSSMYNAPANGLAEAFNKTLCNLLKKVVAKSKKDWHERIGETLWAYRTTYRTPTQATPYALVYGVEAVLPLEQQIPSLRIAIQEGLTEEENVRLRLEELEALDEKRLEAQQNLECYQARLSRAFNKKVRRRSFQVGDMVLAVRRPIVMTHRTKDKFVSKWDGPYIVREVYTNGAYKLVDKDGVKVGPINGKFVKLYMP</sequence>
<feature type="region of interest" description="Disordered" evidence="10">
    <location>
        <begin position="131"/>
        <end position="160"/>
    </location>
</feature>
<dbReference type="InterPro" id="IPR043128">
    <property type="entry name" value="Rev_trsase/Diguanyl_cyclase"/>
</dbReference>
<keyword evidence="9" id="KW-0175">Coiled coil</keyword>
<dbReference type="Gene3D" id="2.40.70.10">
    <property type="entry name" value="Acid Proteases"/>
    <property type="match status" value="1"/>
</dbReference>
<evidence type="ECO:0000256" key="2">
    <source>
        <dbReference type="ARBA" id="ARBA00022679"/>
    </source>
</evidence>
<dbReference type="CDD" id="cd09279">
    <property type="entry name" value="RNase_HI_like"/>
    <property type="match status" value="1"/>
</dbReference>
<keyword evidence="3" id="KW-0548">Nucleotidyltransferase</keyword>
<dbReference type="Pfam" id="PF03732">
    <property type="entry name" value="Retrotrans_gag"/>
    <property type="match status" value="1"/>
</dbReference>
<dbReference type="Gene3D" id="3.30.70.270">
    <property type="match status" value="2"/>
</dbReference>
<reference evidence="15" key="1">
    <citation type="submission" date="2025-08" db="UniProtKB">
        <authorList>
            <consortium name="RefSeq"/>
        </authorList>
    </citation>
    <scope>IDENTIFICATION</scope>
    <source>
        <tissue evidence="15">Leaves</tissue>
    </source>
</reference>
<dbReference type="Gene3D" id="3.30.420.10">
    <property type="entry name" value="Ribonuclease H-like superfamily/Ribonuclease H"/>
    <property type="match status" value="2"/>
</dbReference>
<dbReference type="InterPro" id="IPR041588">
    <property type="entry name" value="Integrase_H2C2"/>
</dbReference>
<dbReference type="Pfam" id="PF17921">
    <property type="entry name" value="Integrase_H2C2"/>
    <property type="match status" value="1"/>
</dbReference>
<dbReference type="Pfam" id="PF13456">
    <property type="entry name" value="RVT_3"/>
    <property type="match status" value="1"/>
</dbReference>
<evidence type="ECO:0000256" key="3">
    <source>
        <dbReference type="ARBA" id="ARBA00022695"/>
    </source>
</evidence>
<evidence type="ECO:0000313" key="14">
    <source>
        <dbReference type="Proteomes" id="UP001652660"/>
    </source>
</evidence>
<feature type="compositionally biased region" description="Polar residues" evidence="10">
    <location>
        <begin position="1121"/>
        <end position="1132"/>
    </location>
</feature>
<feature type="domain" description="RNase H type-1" evidence="12">
    <location>
        <begin position="1721"/>
        <end position="1850"/>
    </location>
</feature>
<dbReference type="Proteomes" id="UP001652660">
    <property type="component" value="Chromosome 4e"/>
</dbReference>
<dbReference type="PANTHER" id="PTHR48475">
    <property type="entry name" value="RIBONUCLEASE H"/>
    <property type="match status" value="1"/>
</dbReference>
<dbReference type="InterPro" id="IPR002156">
    <property type="entry name" value="RNaseH_domain"/>
</dbReference>
<organism evidence="14 15">
    <name type="scientific">Coffea arabica</name>
    <name type="common">Arabian coffee</name>
    <dbReference type="NCBI Taxonomy" id="13443"/>
    <lineage>
        <taxon>Eukaryota</taxon>
        <taxon>Viridiplantae</taxon>
        <taxon>Streptophyta</taxon>
        <taxon>Embryophyta</taxon>
        <taxon>Tracheophyta</taxon>
        <taxon>Spermatophyta</taxon>
        <taxon>Magnoliopsida</taxon>
        <taxon>eudicotyledons</taxon>
        <taxon>Gunneridae</taxon>
        <taxon>Pentapetalae</taxon>
        <taxon>asterids</taxon>
        <taxon>lamiids</taxon>
        <taxon>Gentianales</taxon>
        <taxon>Rubiaceae</taxon>
        <taxon>Ixoroideae</taxon>
        <taxon>Gardenieae complex</taxon>
        <taxon>Bertiereae - Coffeeae clade</taxon>
        <taxon>Coffeeae</taxon>
        <taxon>Coffea</taxon>
    </lineage>
</organism>
<feature type="compositionally biased region" description="Basic residues" evidence="10">
    <location>
        <begin position="1101"/>
        <end position="1118"/>
    </location>
</feature>
<keyword evidence="14" id="KW-1185">Reference proteome</keyword>
<keyword evidence="8" id="KW-0233">DNA recombination</keyword>
<feature type="region of interest" description="Disordered" evidence="10">
    <location>
        <begin position="1092"/>
        <end position="1139"/>
    </location>
</feature>
<dbReference type="EC" id="2.7.7.49" evidence="1"/>
<protein>
    <recommendedName>
        <fullName evidence="1">RNA-directed DNA polymerase</fullName>
        <ecNumber evidence="1">2.7.7.49</ecNumber>
    </recommendedName>
</protein>
<dbReference type="InterPro" id="IPR036397">
    <property type="entry name" value="RNaseH_sf"/>
</dbReference>
<dbReference type="RefSeq" id="XP_071902641.1">
    <property type="nucleotide sequence ID" value="XM_072046540.1"/>
</dbReference>
<feature type="compositionally biased region" description="Basic and acidic residues" evidence="10">
    <location>
        <begin position="136"/>
        <end position="154"/>
    </location>
</feature>
<dbReference type="SUPFAM" id="SSF56672">
    <property type="entry name" value="DNA/RNA polymerases"/>
    <property type="match status" value="1"/>
</dbReference>
<keyword evidence="7" id="KW-0695">RNA-directed DNA polymerase</keyword>
<dbReference type="Gene3D" id="3.10.10.10">
    <property type="entry name" value="HIV Type 1 Reverse Transcriptase, subunit A, domain 1"/>
    <property type="match status" value="1"/>
</dbReference>
<dbReference type="InterPro" id="IPR041373">
    <property type="entry name" value="RT_RNaseH"/>
</dbReference>
<evidence type="ECO:0000259" key="12">
    <source>
        <dbReference type="PROSITE" id="PS50879"/>
    </source>
</evidence>
<evidence type="ECO:0000256" key="5">
    <source>
        <dbReference type="ARBA" id="ARBA00022759"/>
    </source>
</evidence>
<dbReference type="PROSITE" id="PS50994">
    <property type="entry name" value="INTEGRASE"/>
    <property type="match status" value="1"/>
</dbReference>
<dbReference type="PANTHER" id="PTHR48475:SF1">
    <property type="entry name" value="RNASE H TYPE-1 DOMAIN-CONTAINING PROTEIN"/>
    <property type="match status" value="1"/>
</dbReference>
<evidence type="ECO:0000256" key="1">
    <source>
        <dbReference type="ARBA" id="ARBA00012493"/>
    </source>
</evidence>